<comment type="caution">
    <text evidence="1">The sequence shown here is derived from an EMBL/GenBank/DDBJ whole genome shotgun (WGS) entry which is preliminary data.</text>
</comment>
<dbReference type="OrthoDB" id="3233595at2759"/>
<dbReference type="Gene3D" id="3.90.180.10">
    <property type="entry name" value="Medium-chain alcohol dehydrogenases, catalytic domain"/>
    <property type="match status" value="1"/>
</dbReference>
<accession>A0A1C1CBK7</accession>
<dbReference type="VEuPathDB" id="FungiDB:G647_03748"/>
<gene>
    <name evidence="1" type="ORF">CLCR_01724</name>
</gene>
<evidence type="ECO:0000313" key="1">
    <source>
        <dbReference type="EMBL" id="OCT45858.1"/>
    </source>
</evidence>
<organism evidence="1 2">
    <name type="scientific">Cladophialophora carrionii</name>
    <dbReference type="NCBI Taxonomy" id="86049"/>
    <lineage>
        <taxon>Eukaryota</taxon>
        <taxon>Fungi</taxon>
        <taxon>Dikarya</taxon>
        <taxon>Ascomycota</taxon>
        <taxon>Pezizomycotina</taxon>
        <taxon>Eurotiomycetes</taxon>
        <taxon>Chaetothyriomycetidae</taxon>
        <taxon>Chaetothyriales</taxon>
        <taxon>Herpotrichiellaceae</taxon>
        <taxon>Cladophialophora</taxon>
    </lineage>
</organism>
<protein>
    <submittedName>
        <fullName evidence="1">Uncharacterized protein</fullName>
    </submittedName>
</protein>
<proteinExistence type="predicted"/>
<keyword evidence="2" id="KW-1185">Reference proteome</keyword>
<dbReference type="Proteomes" id="UP000094526">
    <property type="component" value="Unassembled WGS sequence"/>
</dbReference>
<evidence type="ECO:0000313" key="2">
    <source>
        <dbReference type="Proteomes" id="UP000094526"/>
    </source>
</evidence>
<dbReference type="VEuPathDB" id="FungiDB:CLCR_01724"/>
<name>A0A1C1CBK7_9EURO</name>
<reference evidence="2" key="1">
    <citation type="submission" date="2015-07" db="EMBL/GenBank/DDBJ databases">
        <authorList>
            <person name="Teixeira M.M."/>
            <person name="Souza R.C."/>
            <person name="Almeida L.G."/>
            <person name="Vicente V.A."/>
            <person name="de Hoog S."/>
            <person name="Bocca A.L."/>
            <person name="de Almeida S.R."/>
            <person name="Vasconcelos A.T."/>
            <person name="Felipe M.S."/>
        </authorList>
    </citation>
    <scope>NUCLEOTIDE SEQUENCE [LARGE SCALE GENOMIC DNA]</scope>
    <source>
        <strain evidence="2">KSF</strain>
    </source>
</reference>
<dbReference type="eggNOG" id="KOG1198">
    <property type="taxonomic scope" value="Eukaryota"/>
</dbReference>
<dbReference type="STRING" id="86049.A0A1C1CBK7"/>
<dbReference type="EMBL" id="LGRB01000019">
    <property type="protein sequence ID" value="OCT45858.1"/>
    <property type="molecule type" value="Genomic_DNA"/>
</dbReference>
<sequence length="132" mass="14227">MLRFNQGRYIPHGSKLLTAFDAVSEGTSSQNIAQVLDAYGKITFVLLGEFQDIPPTATKTITLVGAVHGNPIAGSAEDLSDFGYAWFRLFGLGRKEGWFTGHPYEVIPGWLNGVQTGLQNLKAGKGGEEQVA</sequence>
<dbReference type="Gene3D" id="3.40.50.720">
    <property type="entry name" value="NAD(P)-binding Rossmann-like Domain"/>
    <property type="match status" value="1"/>
</dbReference>
<dbReference type="AlphaFoldDB" id="A0A1C1CBK7"/>